<feature type="transmembrane region" description="Helical" evidence="1">
    <location>
        <begin position="352"/>
        <end position="374"/>
    </location>
</feature>
<proteinExistence type="predicted"/>
<keyword evidence="1" id="KW-0472">Membrane</keyword>
<keyword evidence="3" id="KW-1185">Reference proteome</keyword>
<protein>
    <submittedName>
        <fullName evidence="2">Uncharacterized protein</fullName>
    </submittedName>
</protein>
<name>A0ABR2K6F3_9EUKA</name>
<evidence type="ECO:0000313" key="3">
    <source>
        <dbReference type="Proteomes" id="UP001470230"/>
    </source>
</evidence>
<reference evidence="2 3" key="1">
    <citation type="submission" date="2024-04" db="EMBL/GenBank/DDBJ databases">
        <title>Tritrichomonas musculus Genome.</title>
        <authorList>
            <person name="Alves-Ferreira E."/>
            <person name="Grigg M."/>
            <person name="Lorenzi H."/>
            <person name="Galac M."/>
        </authorList>
    </citation>
    <scope>NUCLEOTIDE SEQUENCE [LARGE SCALE GENOMIC DNA]</scope>
    <source>
        <strain evidence="2 3">EAF2021</strain>
    </source>
</reference>
<sequence>MSLPSICSSDIGNVLPILSITVTGKQSDLSARLHFIITYKNNSSMPIPISYSPAFENLYNISNIQAYKDGISLGLIDKPDIVPAIPKSDFGDSMELGLLDVQEDTSNRLGIINSGETCQLIFDCGAKSKMINSDLCQTSIKLTSKSSQSTVLLKDYFLPEAKFSVDINIVLSNSVVEVTSNIPGSNFEAFSTSGGVFRAFNLPTSQTFDYSMQFSTVPIDFTKSRPRALSSNRTFTFAPLLPEEVCSKLCEASRVSEVNEKVLLLANAAHGMQLSNEDYITQLVVHSFNRYNGDILTLSKNTETEAITAIQPSAWTKGRYDSVFTPYEGYYINNYLNLWDGRTFPKFVTHNLLLSAHSISCFLLLIFSIVLWALMKKNTIAAFLALIVILYASLNCFFIFRHRNLYSKKLNDKIVTRFQLTLQKFRQAIPPGYVETNPDPIVMSGIFWHDFFYEPGFDLLLRLIPSLSRDPSDPLFSDPKTFRAILLLHRYVIPLIFSYEDDQKMNQLSLLVRCFRKVVTNGLIQGSEEIKSMLEQSLVDALETEEIRTSRPLNMRHFTLDTAGIIELFKSISSAASGRTDVKGEEIQKQFSRLNAATATAERNGILDELKATINNSPYMEYYL</sequence>
<accession>A0ABR2K6F3</accession>
<comment type="caution">
    <text evidence="2">The sequence shown here is derived from an EMBL/GenBank/DDBJ whole genome shotgun (WGS) entry which is preliminary data.</text>
</comment>
<gene>
    <name evidence="2" type="ORF">M9Y10_042161</name>
</gene>
<feature type="transmembrane region" description="Helical" evidence="1">
    <location>
        <begin position="380"/>
        <end position="400"/>
    </location>
</feature>
<evidence type="ECO:0000313" key="2">
    <source>
        <dbReference type="EMBL" id="KAK8886694.1"/>
    </source>
</evidence>
<dbReference type="EMBL" id="JAPFFF010000007">
    <property type="protein sequence ID" value="KAK8886694.1"/>
    <property type="molecule type" value="Genomic_DNA"/>
</dbReference>
<keyword evidence="1" id="KW-1133">Transmembrane helix</keyword>
<evidence type="ECO:0000256" key="1">
    <source>
        <dbReference type="SAM" id="Phobius"/>
    </source>
</evidence>
<organism evidence="2 3">
    <name type="scientific">Tritrichomonas musculus</name>
    <dbReference type="NCBI Taxonomy" id="1915356"/>
    <lineage>
        <taxon>Eukaryota</taxon>
        <taxon>Metamonada</taxon>
        <taxon>Parabasalia</taxon>
        <taxon>Tritrichomonadida</taxon>
        <taxon>Tritrichomonadidae</taxon>
        <taxon>Tritrichomonas</taxon>
    </lineage>
</organism>
<dbReference type="Proteomes" id="UP001470230">
    <property type="component" value="Unassembled WGS sequence"/>
</dbReference>
<keyword evidence="1" id="KW-0812">Transmembrane</keyword>